<organism evidence="11 12">
    <name type="scientific">Sorangium cellulosum</name>
    <name type="common">Polyangium cellulosum</name>
    <dbReference type="NCBI Taxonomy" id="56"/>
    <lineage>
        <taxon>Bacteria</taxon>
        <taxon>Pseudomonadati</taxon>
        <taxon>Myxococcota</taxon>
        <taxon>Polyangia</taxon>
        <taxon>Polyangiales</taxon>
        <taxon>Polyangiaceae</taxon>
        <taxon>Sorangium</taxon>
    </lineage>
</organism>
<dbReference type="GO" id="GO:0015095">
    <property type="term" value="F:magnesium ion transmembrane transporter activity"/>
    <property type="evidence" value="ECO:0007669"/>
    <property type="project" value="UniProtKB-UniRule"/>
</dbReference>
<evidence type="ECO:0000256" key="4">
    <source>
        <dbReference type="ARBA" id="ARBA00022692"/>
    </source>
</evidence>
<dbReference type="GO" id="GO:0005886">
    <property type="term" value="C:plasma membrane"/>
    <property type="evidence" value="ECO:0007669"/>
    <property type="project" value="UniProtKB-SubCell"/>
</dbReference>
<dbReference type="PROSITE" id="PS51371">
    <property type="entry name" value="CBS"/>
    <property type="match status" value="2"/>
</dbReference>
<name>A0A150Q949_SORCE</name>
<comment type="subcellular location">
    <subcellularLocation>
        <location evidence="9">Cell membrane</location>
        <topology evidence="9">Multi-pass membrane protein</topology>
    </subcellularLocation>
    <subcellularLocation>
        <location evidence="1">Membrane</location>
        <topology evidence="1">Multi-pass membrane protein</topology>
    </subcellularLocation>
</comment>
<keyword evidence="9" id="KW-1003">Cell membrane</keyword>
<dbReference type="Pfam" id="PF01769">
    <property type="entry name" value="MgtE"/>
    <property type="match status" value="1"/>
</dbReference>
<evidence type="ECO:0000256" key="2">
    <source>
        <dbReference type="ARBA" id="ARBA00009749"/>
    </source>
</evidence>
<dbReference type="SMART" id="SM00116">
    <property type="entry name" value="CBS"/>
    <property type="match status" value="2"/>
</dbReference>
<keyword evidence="5 9" id="KW-0460">Magnesium</keyword>
<evidence type="ECO:0000313" key="12">
    <source>
        <dbReference type="Proteomes" id="UP000075260"/>
    </source>
</evidence>
<dbReference type="InterPro" id="IPR006669">
    <property type="entry name" value="MgtE_transporter"/>
</dbReference>
<dbReference type="SUPFAM" id="SSF54631">
    <property type="entry name" value="CBS-domain pair"/>
    <property type="match status" value="1"/>
</dbReference>
<feature type="transmembrane region" description="Helical" evidence="9">
    <location>
        <begin position="365"/>
        <end position="383"/>
    </location>
</feature>
<dbReference type="PANTHER" id="PTHR43773:SF1">
    <property type="entry name" value="MAGNESIUM TRANSPORTER MGTE"/>
    <property type="match status" value="1"/>
</dbReference>
<keyword evidence="8" id="KW-0129">CBS domain</keyword>
<evidence type="ECO:0000256" key="1">
    <source>
        <dbReference type="ARBA" id="ARBA00004141"/>
    </source>
</evidence>
<reference evidence="11 12" key="1">
    <citation type="submission" date="2014-02" db="EMBL/GenBank/DDBJ databases">
        <title>The small core and large imbalanced accessory genome model reveals a collaborative survival strategy of Sorangium cellulosum strains in nature.</title>
        <authorList>
            <person name="Han K."/>
            <person name="Peng R."/>
            <person name="Blom J."/>
            <person name="Li Y.-Z."/>
        </authorList>
    </citation>
    <scope>NUCLEOTIDE SEQUENCE [LARGE SCALE GENOMIC DNA]</scope>
    <source>
        <strain evidence="11 12">So0008-312</strain>
    </source>
</reference>
<evidence type="ECO:0000313" key="11">
    <source>
        <dbReference type="EMBL" id="KYF64402.1"/>
    </source>
</evidence>
<dbReference type="Gene3D" id="3.10.580.10">
    <property type="entry name" value="CBS-domain"/>
    <property type="match status" value="1"/>
</dbReference>
<comment type="subunit">
    <text evidence="9">Homodimer.</text>
</comment>
<evidence type="ECO:0000256" key="5">
    <source>
        <dbReference type="ARBA" id="ARBA00022842"/>
    </source>
</evidence>
<evidence type="ECO:0000256" key="7">
    <source>
        <dbReference type="ARBA" id="ARBA00023136"/>
    </source>
</evidence>
<keyword evidence="9" id="KW-0479">Metal-binding</keyword>
<keyword evidence="6 9" id="KW-1133">Transmembrane helix</keyword>
<dbReference type="InterPro" id="IPR036739">
    <property type="entry name" value="SLC41_membr_dom_sf"/>
</dbReference>
<keyword evidence="7 9" id="KW-0472">Membrane</keyword>
<dbReference type="InterPro" id="IPR046342">
    <property type="entry name" value="CBS_dom_sf"/>
</dbReference>
<dbReference type="GO" id="GO:0046872">
    <property type="term" value="F:metal ion binding"/>
    <property type="evidence" value="ECO:0007669"/>
    <property type="project" value="UniProtKB-KW"/>
</dbReference>
<dbReference type="Pfam" id="PF00571">
    <property type="entry name" value="CBS"/>
    <property type="match status" value="2"/>
</dbReference>
<dbReference type="PANTHER" id="PTHR43773">
    <property type="entry name" value="MAGNESIUM TRANSPORTER MGTE"/>
    <property type="match status" value="1"/>
</dbReference>
<dbReference type="InterPro" id="IPR006667">
    <property type="entry name" value="SLC41_membr_dom"/>
</dbReference>
<dbReference type="Pfam" id="PF03448">
    <property type="entry name" value="MgtE_N"/>
    <property type="match status" value="1"/>
</dbReference>
<dbReference type="AlphaFoldDB" id="A0A150Q949"/>
<feature type="transmembrane region" description="Helical" evidence="9">
    <location>
        <begin position="389"/>
        <end position="415"/>
    </location>
</feature>
<gene>
    <name evidence="11" type="ORF">BE15_23320</name>
</gene>
<evidence type="ECO:0000256" key="3">
    <source>
        <dbReference type="ARBA" id="ARBA00022448"/>
    </source>
</evidence>
<dbReference type="RefSeq" id="WP_061611725.1">
    <property type="nucleotide sequence ID" value="NZ_JEMA01000915.1"/>
</dbReference>
<evidence type="ECO:0000259" key="10">
    <source>
        <dbReference type="PROSITE" id="PS51371"/>
    </source>
</evidence>
<evidence type="ECO:0000256" key="9">
    <source>
        <dbReference type="RuleBase" id="RU362011"/>
    </source>
</evidence>
<protein>
    <recommendedName>
        <fullName evidence="9">Magnesium transporter MgtE</fullName>
    </recommendedName>
</protein>
<feature type="domain" description="CBS" evidence="10">
    <location>
        <begin position="204"/>
        <end position="260"/>
    </location>
</feature>
<comment type="caution">
    <text evidence="9">Lacks conserved residue(s) required for the propagation of feature annotation.</text>
</comment>
<proteinExistence type="inferred from homology"/>
<dbReference type="Gene3D" id="1.10.357.20">
    <property type="entry name" value="SLC41 divalent cation transporters, integral membrane domain"/>
    <property type="match status" value="1"/>
</dbReference>
<dbReference type="CDD" id="cd04606">
    <property type="entry name" value="CBS_pair_Mg_transporter"/>
    <property type="match status" value="1"/>
</dbReference>
<sequence>MLRVALAMVPEVRQLLAEDPAQLAELLEEIHDEDLADLIGLLDDAEAAKVLMALKAEDAAPIFERLDGEIQEALVEQMGVESIAPIVSEMAADDRTDLIEALPDQVSDTLLSTLEKVDPEAAAEVEELAKWPEDSAGGLMTTDYVSVNINLTVADVIERIRAVGEDAETIYYVYVVSKRGHLIGVVSLRDLLLASSSEKLSNVMTENVFTVSPETDQEEVARTMAKYDFSALPVLSADRKLLGVITVDDVMDVLTQEQTEDVQRLGAVGPIEDSYFKTSFWTFIQKRAPWLAVLFVGEFMTGEVLRRFEHDLEAVATLAYYVPLLISTGGNSGSQSSSLIIRGLAIGDVRVGDWASVLVRELGQAVVLGLILSVIGMLRVWLWGDGTGFVLTIGVTLMAIVLMGCTVGAMLPLLLRRVGLDPATSSTPFIASLVDVLGILLYFTIARIFLADLLAAAGAGG</sequence>
<evidence type="ECO:0000256" key="8">
    <source>
        <dbReference type="PROSITE-ProRule" id="PRU00703"/>
    </source>
</evidence>
<dbReference type="SUPFAM" id="SSF158791">
    <property type="entry name" value="MgtE N-terminal domain-like"/>
    <property type="match status" value="1"/>
</dbReference>
<feature type="domain" description="CBS" evidence="10">
    <location>
        <begin position="140"/>
        <end position="201"/>
    </location>
</feature>
<dbReference type="Proteomes" id="UP000075260">
    <property type="component" value="Unassembled WGS sequence"/>
</dbReference>
<dbReference type="SMART" id="SM00924">
    <property type="entry name" value="MgtE_N"/>
    <property type="match status" value="1"/>
</dbReference>
<evidence type="ECO:0000256" key="6">
    <source>
        <dbReference type="ARBA" id="ARBA00022989"/>
    </source>
</evidence>
<dbReference type="InterPro" id="IPR038076">
    <property type="entry name" value="MgtE_N_sf"/>
</dbReference>
<dbReference type="Gene3D" id="1.25.60.10">
    <property type="entry name" value="MgtE N-terminal domain-like"/>
    <property type="match status" value="1"/>
</dbReference>
<dbReference type="EMBL" id="JEMA01000915">
    <property type="protein sequence ID" value="KYF64402.1"/>
    <property type="molecule type" value="Genomic_DNA"/>
</dbReference>
<dbReference type="InterPro" id="IPR000644">
    <property type="entry name" value="CBS_dom"/>
</dbReference>
<comment type="caution">
    <text evidence="11">The sequence shown here is derived from an EMBL/GenBank/DDBJ whole genome shotgun (WGS) entry which is preliminary data.</text>
</comment>
<keyword evidence="3 9" id="KW-0813">Transport</keyword>
<dbReference type="OrthoDB" id="9790355at2"/>
<comment type="similarity">
    <text evidence="2 9">Belongs to the SLC41A transporter family.</text>
</comment>
<feature type="transmembrane region" description="Helical" evidence="9">
    <location>
        <begin position="427"/>
        <end position="450"/>
    </location>
</feature>
<comment type="function">
    <text evidence="9">Acts as a magnesium transporter.</text>
</comment>
<dbReference type="NCBIfam" id="TIGR00400">
    <property type="entry name" value="mgtE"/>
    <property type="match status" value="1"/>
</dbReference>
<dbReference type="SUPFAM" id="SSF161093">
    <property type="entry name" value="MgtE membrane domain-like"/>
    <property type="match status" value="1"/>
</dbReference>
<dbReference type="InterPro" id="IPR006668">
    <property type="entry name" value="Mg_transptr_MgtE_intracell_dom"/>
</dbReference>
<keyword evidence="4 9" id="KW-0812">Transmembrane</keyword>
<accession>A0A150Q949</accession>